<organism evidence="2 3">
    <name type="scientific">Kitasatospora aburaviensis</name>
    <dbReference type="NCBI Taxonomy" id="67265"/>
    <lineage>
        <taxon>Bacteria</taxon>
        <taxon>Bacillati</taxon>
        <taxon>Actinomycetota</taxon>
        <taxon>Actinomycetes</taxon>
        <taxon>Kitasatosporales</taxon>
        <taxon>Streptomycetaceae</taxon>
        <taxon>Kitasatospora</taxon>
    </lineage>
</organism>
<evidence type="ECO:0000313" key="3">
    <source>
        <dbReference type="Proteomes" id="UP001596067"/>
    </source>
</evidence>
<sequence length="176" mass="18836">MAALNGPEELSLNISTANIAGTVLLEVQASTRYVWPTKAERVDPVTGLMSDTDSLAEQVRTRLLPAWRERERVLADKTVRARAALQSVVGTATALIPSTRVEWGTRPSVATIRLPGGVAHLHGQGDGTVKIAALELKELDQETGLRLLAALAPAQDSVPPSARPAEPRNRLHSSLD</sequence>
<protein>
    <submittedName>
        <fullName evidence="2">Uncharacterized protein</fullName>
    </submittedName>
</protein>
<dbReference type="RefSeq" id="WP_345330758.1">
    <property type="nucleotide sequence ID" value="NZ_BAAAVH010000123.1"/>
</dbReference>
<comment type="caution">
    <text evidence="2">The sequence shown here is derived from an EMBL/GenBank/DDBJ whole genome shotgun (WGS) entry which is preliminary data.</text>
</comment>
<keyword evidence="3" id="KW-1185">Reference proteome</keyword>
<reference evidence="3" key="1">
    <citation type="journal article" date="2019" name="Int. J. Syst. Evol. Microbiol.">
        <title>The Global Catalogue of Microorganisms (GCM) 10K type strain sequencing project: providing services to taxonomists for standard genome sequencing and annotation.</title>
        <authorList>
            <consortium name="The Broad Institute Genomics Platform"/>
            <consortium name="The Broad Institute Genome Sequencing Center for Infectious Disease"/>
            <person name="Wu L."/>
            <person name="Ma J."/>
        </authorList>
    </citation>
    <scope>NUCLEOTIDE SEQUENCE [LARGE SCALE GENOMIC DNA]</scope>
    <source>
        <strain evidence="3">CGMCC 4.1469</strain>
    </source>
</reference>
<dbReference type="Proteomes" id="UP001596067">
    <property type="component" value="Unassembled WGS sequence"/>
</dbReference>
<evidence type="ECO:0000313" key="2">
    <source>
        <dbReference type="EMBL" id="MFC5886814.1"/>
    </source>
</evidence>
<proteinExistence type="predicted"/>
<name>A0ABW1EYQ9_9ACTN</name>
<dbReference type="EMBL" id="JBHSOD010000020">
    <property type="protein sequence ID" value="MFC5886814.1"/>
    <property type="molecule type" value="Genomic_DNA"/>
</dbReference>
<gene>
    <name evidence="2" type="ORF">ACFP0N_17750</name>
</gene>
<feature type="compositionally biased region" description="Basic and acidic residues" evidence="1">
    <location>
        <begin position="165"/>
        <end position="176"/>
    </location>
</feature>
<accession>A0ABW1EYQ9</accession>
<evidence type="ECO:0000256" key="1">
    <source>
        <dbReference type="SAM" id="MobiDB-lite"/>
    </source>
</evidence>
<feature type="region of interest" description="Disordered" evidence="1">
    <location>
        <begin position="154"/>
        <end position="176"/>
    </location>
</feature>